<dbReference type="Gene3D" id="2.60.40.2700">
    <property type="match status" value="3"/>
</dbReference>
<dbReference type="SUPFAM" id="SSF49464">
    <property type="entry name" value="Carboxypeptidase regulatory domain-like"/>
    <property type="match status" value="2"/>
</dbReference>
<dbReference type="Pfam" id="PF16640">
    <property type="entry name" value="Big_3_5"/>
    <property type="match status" value="1"/>
</dbReference>
<feature type="domain" description="NIDO" evidence="2">
    <location>
        <begin position="680"/>
        <end position="735"/>
    </location>
</feature>
<evidence type="ECO:0000259" key="3">
    <source>
        <dbReference type="Pfam" id="PF16640"/>
    </source>
</evidence>
<evidence type="ECO:0000313" key="4">
    <source>
        <dbReference type="EMBL" id="NYI11636.1"/>
    </source>
</evidence>
<name>A0A7Z0C602_9ACTN</name>
<dbReference type="InterPro" id="IPR013783">
    <property type="entry name" value="Ig-like_fold"/>
</dbReference>
<dbReference type="Gene3D" id="2.60.40.10">
    <property type="entry name" value="Immunoglobulins"/>
    <property type="match status" value="1"/>
</dbReference>
<evidence type="ECO:0000256" key="1">
    <source>
        <dbReference type="SAM" id="MobiDB-lite"/>
    </source>
</evidence>
<feature type="region of interest" description="Disordered" evidence="1">
    <location>
        <begin position="1552"/>
        <end position="1601"/>
    </location>
</feature>
<dbReference type="Proteomes" id="UP000537326">
    <property type="component" value="Unassembled WGS sequence"/>
</dbReference>
<feature type="compositionally biased region" description="Polar residues" evidence="1">
    <location>
        <begin position="1368"/>
        <end position="1380"/>
    </location>
</feature>
<feature type="domain" description="Bacterial Ig-like" evidence="3">
    <location>
        <begin position="1495"/>
        <end position="1574"/>
    </location>
</feature>
<evidence type="ECO:0000313" key="5">
    <source>
        <dbReference type="Proteomes" id="UP000537326"/>
    </source>
</evidence>
<dbReference type="EMBL" id="JACBZI010000001">
    <property type="protein sequence ID" value="NYI11636.1"/>
    <property type="molecule type" value="Genomic_DNA"/>
</dbReference>
<dbReference type="InterPro" id="IPR008969">
    <property type="entry name" value="CarboxyPept-like_regulatory"/>
</dbReference>
<dbReference type="RefSeq" id="WP_179532299.1">
    <property type="nucleotide sequence ID" value="NZ_BAAAPP010000017.1"/>
</dbReference>
<keyword evidence="5" id="KW-1185">Reference proteome</keyword>
<organism evidence="4 5">
    <name type="scientific">Nocardioides marinus</name>
    <dbReference type="NCBI Taxonomy" id="374514"/>
    <lineage>
        <taxon>Bacteria</taxon>
        <taxon>Bacillati</taxon>
        <taxon>Actinomycetota</taxon>
        <taxon>Actinomycetes</taxon>
        <taxon>Propionibacteriales</taxon>
        <taxon>Nocardioidaceae</taxon>
        <taxon>Nocardioides</taxon>
    </lineage>
</organism>
<protein>
    <submittedName>
        <fullName evidence="4">Uncharacterized protein</fullName>
    </submittedName>
</protein>
<sequence length="1601" mass="166753">MATLMSTSPAHADPPGTTVVNGFVGDVASRGPLQGVVVEAYDVDAPDAEAATAVTGEDGAFGMTLPDGTYRFLYSAPAGYTSRWHGPGAGARVAVTGGDPIDLGRVLLGRTDEDSVVTGQVRAPGGSPVDDVVVQALREGEVVATARTYAGPDVDHGYFELHLPAGALRLRFVDPAGTYARMSTGYLDVAPGRTVWTGSWTLRLPRGTLTGLVRTADGTPLANSRVKVYELGGRGFARKIRTVTNAEGRYTVAVPGDRLPGSFTVCSARQYSQRCLGGDRPSRDHAVELAPAERAEAPTIVWDTVGVSGRFVDHDGQAVAMRHVFLVRYVAGEQPGDERILWRDARMFDAADGEFAFEVARPQEEYSVCGRTYGPAGVTACYGNVGDEESARRAVTPPSGHIVLDDIVVDGATIEGDVVDLRGNPVLHDFYVDIYRIADGEAIQAGTDYATGPTYGIGTQRTSNPDARYTVCVWSSVDYGNATWCLSDDGGLVDDPLEALTFPLPDLAVGRMPDLVTDWVCEGCPEPAAEVGAVVRTRAGDPVAGPIVMPYRWDGDRWVAQEEALGGDDGRVVAHVPAGTYTFRYLRAGMQPVFLGGSAEMPSEPSPASSVVVGDDLAPVDLGSITLTRQLTSFGTPVAGEYGVDHDFCLSRFLDRNDDGSTGPVEVPFALSFFGQSYPELFVNNNGNVTFGERLSTYTPSAFGDGGSYDGPPIIAPFFADVDTRHEDSNVVTYGTNAAGNKLCVNWTDVGYYGSHADKLNSFQLILTKAVSADREAGDFDIQFNYDRVQWETGDASDGENGLGGTSALAGFTAGTPDVPGTVVQLPGSLENGALLDSGQHALVGNSLNAGGRAGRYNFSVLNGSVAQLLGSLTGRVTAENGGAGVAGALVEPCRLVSGQTRCSGSVPTDAEGRFTVVGLVANGTENTADRYTLRVSPPSGSRFFAGVGYGRVVAGETTDLTATPIMLREPRAVPPSATVGTAPGSDTSGFAPYVREDGVLQMYWRTDLAVSVLGCPGFEAPTFSFTVGGTVVDEGSMTESPEGTYSASARAPFPLAGEGSFSTNVPSSCEDGAAPAGFDVYIDPSGTVTDQFGLPLSGVTATLMRSDTAGGPFAAVPDGSAIMSPANRVNPHPLGDDGAFAWFVQSGHYRVDATRPGCTDTSTSEMPVPPERLALLIKMQCTGATVTPGTEPTVNGTVQVGSLLTATPATWPGLIASTRIEWLRGVTVVGTGATYTPTAADAGQALTVRSFGKRPDYRQENREDGDLVSFDETFATVTTAPVAAAPGGGNPTPTPTITNTVKPAITGDAVVGGALAASQGTWSTDGLTFAYQWLRDGTPIAGATAAEYTPGVADMGKPVSVKVTATRPGSTPGTATSDPVTVEKGAAPQNSAKPAITGTPELGETLTVSDGEWDLEDLTFGYQWLRDGEVIEGATEATYVVTEDDPGTELAAEVTASKDGHEDGSAMADGVLVTLPPVESVTRARLLGKKVKEGNRGLVKVKVASAAEAAPTGVVTVTAGRKSVEVELSEADNGTLKIRLPKLRPGKHEVGVSYSGDDATLASSDDAGTLEVTKKSKGKKNKGKDKGSRFGGGRPMPTLL</sequence>
<dbReference type="GO" id="GO:0007160">
    <property type="term" value="P:cell-matrix adhesion"/>
    <property type="evidence" value="ECO:0007669"/>
    <property type="project" value="InterPro"/>
</dbReference>
<evidence type="ECO:0000259" key="2">
    <source>
        <dbReference type="Pfam" id="PF06119"/>
    </source>
</evidence>
<dbReference type="InterPro" id="IPR003886">
    <property type="entry name" value="NIDO_dom"/>
</dbReference>
<accession>A0A7Z0C602</accession>
<feature type="domain" description="NIDO" evidence="2">
    <location>
        <begin position="742"/>
        <end position="861"/>
    </location>
</feature>
<dbReference type="InterPro" id="IPR032109">
    <property type="entry name" value="Big_3_5"/>
</dbReference>
<reference evidence="4 5" key="1">
    <citation type="submission" date="2020-07" db="EMBL/GenBank/DDBJ databases">
        <title>Sequencing the genomes of 1000 actinobacteria strains.</title>
        <authorList>
            <person name="Klenk H.-P."/>
        </authorList>
    </citation>
    <scope>NUCLEOTIDE SEQUENCE [LARGE SCALE GENOMIC DNA]</scope>
    <source>
        <strain evidence="4 5">DSM 18248</strain>
    </source>
</reference>
<dbReference type="GO" id="GO:0005975">
    <property type="term" value="P:carbohydrate metabolic process"/>
    <property type="evidence" value="ECO:0007669"/>
    <property type="project" value="UniProtKB-ARBA"/>
</dbReference>
<feature type="region of interest" description="Disordered" evidence="1">
    <location>
        <begin position="1365"/>
        <end position="1403"/>
    </location>
</feature>
<dbReference type="Pfam" id="PF06119">
    <property type="entry name" value="NIDO"/>
    <property type="match status" value="2"/>
</dbReference>
<comment type="caution">
    <text evidence="4">The sequence shown here is derived from an EMBL/GenBank/DDBJ whole genome shotgun (WGS) entry which is preliminary data.</text>
</comment>
<gene>
    <name evidence="4" type="ORF">BKA05_003151</name>
</gene>
<proteinExistence type="predicted"/>